<feature type="transmembrane region" description="Helical" evidence="1">
    <location>
        <begin position="213"/>
        <end position="232"/>
    </location>
</feature>
<evidence type="ECO:0000313" key="3">
    <source>
        <dbReference type="Proteomes" id="UP000823631"/>
    </source>
</evidence>
<keyword evidence="1" id="KW-0472">Membrane</keyword>
<feature type="transmembrane region" description="Helical" evidence="1">
    <location>
        <begin position="136"/>
        <end position="156"/>
    </location>
</feature>
<feature type="transmembrane region" description="Helical" evidence="1">
    <location>
        <begin position="351"/>
        <end position="369"/>
    </location>
</feature>
<dbReference type="Proteomes" id="UP000823631">
    <property type="component" value="Unassembled WGS sequence"/>
</dbReference>
<organism evidence="2 3">
    <name type="scientific">Candidatus Avisuccinivibrio stercorigallinarum</name>
    <dbReference type="NCBI Taxonomy" id="2840704"/>
    <lineage>
        <taxon>Bacteria</taxon>
        <taxon>Pseudomonadati</taxon>
        <taxon>Pseudomonadota</taxon>
        <taxon>Gammaproteobacteria</taxon>
        <taxon>Aeromonadales</taxon>
        <taxon>Succinivibrionaceae</taxon>
        <taxon>Succinivibrionaceae incertae sedis</taxon>
        <taxon>Candidatus Avisuccinivibrio</taxon>
    </lineage>
</organism>
<proteinExistence type="predicted"/>
<gene>
    <name evidence="2" type="ORF">IAB19_00870</name>
</gene>
<comment type="caution">
    <text evidence="2">The sequence shown here is derived from an EMBL/GenBank/DDBJ whole genome shotgun (WGS) entry which is preliminary data.</text>
</comment>
<feature type="transmembrane region" description="Helical" evidence="1">
    <location>
        <begin position="252"/>
        <end position="278"/>
    </location>
</feature>
<accession>A0A9D9GSC5</accession>
<dbReference type="InterPro" id="IPR045691">
    <property type="entry name" value="DUF6056"/>
</dbReference>
<reference evidence="2" key="2">
    <citation type="journal article" date="2021" name="PeerJ">
        <title>Extensive microbial diversity within the chicken gut microbiome revealed by metagenomics and culture.</title>
        <authorList>
            <person name="Gilroy R."/>
            <person name="Ravi A."/>
            <person name="Getino M."/>
            <person name="Pursley I."/>
            <person name="Horton D.L."/>
            <person name="Alikhan N.F."/>
            <person name="Baker D."/>
            <person name="Gharbi K."/>
            <person name="Hall N."/>
            <person name="Watson M."/>
            <person name="Adriaenssens E.M."/>
            <person name="Foster-Nyarko E."/>
            <person name="Jarju S."/>
            <person name="Secka A."/>
            <person name="Antonio M."/>
            <person name="Oren A."/>
            <person name="Chaudhuri R.R."/>
            <person name="La Ragione R."/>
            <person name="Hildebrand F."/>
            <person name="Pallen M.J."/>
        </authorList>
    </citation>
    <scope>NUCLEOTIDE SEQUENCE</scope>
    <source>
        <strain evidence="2">17213</strain>
    </source>
</reference>
<dbReference type="EMBL" id="JADINH010000013">
    <property type="protein sequence ID" value="MBO8414921.1"/>
    <property type="molecule type" value="Genomic_DNA"/>
</dbReference>
<sequence>MSKALRPLWLLLPVFVVIFISSYLTPYFGNDYRYLLVQGTDELVGSISDIFISQYRHYFEWGGRTVNHLLAQFLLYIGKPWQSIIQALTFCAVVYMMAALGTGTLRPSKQHLSALIFAFLMLWLCLRNFGEVVINVVSSCNYLYSTLIIMCFLLPFRQSLLKFEDQRSLGFSLFMFPLGVCAGWTNENTGFAVVTMVGLYNLKLLYERCLSLWQFMGGVGLLCGYLLLMLAPGNHARFENMEDRGFDYVQHFFNSGIEVVALCFAMQHLLLISLCAVLYKLRVHELLHLDKGQVRAGLWLCAIGFLSLLIMLASPTVPARSSAPFTMLAGAGVIALYQELYLRGIRVLQRAVLNTILIIACPVVLFTAFNMTQAYLQAHFDNKVRGMEIMAQLSQGRKDIVVHPLNVKTTRYVYIADARTNQKYWANLILAKYYRVNSFARLCDYPTDDFPEDLIFIQKLGRPVCQVR</sequence>
<evidence type="ECO:0000313" key="2">
    <source>
        <dbReference type="EMBL" id="MBO8414921.1"/>
    </source>
</evidence>
<feature type="transmembrane region" description="Helical" evidence="1">
    <location>
        <begin position="84"/>
        <end position="105"/>
    </location>
</feature>
<reference evidence="2" key="1">
    <citation type="submission" date="2020-10" db="EMBL/GenBank/DDBJ databases">
        <authorList>
            <person name="Gilroy R."/>
        </authorList>
    </citation>
    <scope>NUCLEOTIDE SEQUENCE</scope>
    <source>
        <strain evidence="2">17213</strain>
    </source>
</reference>
<feature type="transmembrane region" description="Helical" evidence="1">
    <location>
        <begin position="7"/>
        <end position="28"/>
    </location>
</feature>
<keyword evidence="1" id="KW-0812">Transmembrane</keyword>
<name>A0A9D9GSC5_9GAMM</name>
<dbReference type="AlphaFoldDB" id="A0A9D9GSC5"/>
<evidence type="ECO:0000256" key="1">
    <source>
        <dbReference type="SAM" id="Phobius"/>
    </source>
</evidence>
<protein>
    <submittedName>
        <fullName evidence="2">Uncharacterized protein</fullName>
    </submittedName>
</protein>
<keyword evidence="1" id="KW-1133">Transmembrane helix</keyword>
<feature type="transmembrane region" description="Helical" evidence="1">
    <location>
        <begin position="112"/>
        <end position="130"/>
    </location>
</feature>
<feature type="transmembrane region" description="Helical" evidence="1">
    <location>
        <begin position="298"/>
        <end position="317"/>
    </location>
</feature>
<feature type="transmembrane region" description="Helical" evidence="1">
    <location>
        <begin position="323"/>
        <end position="342"/>
    </location>
</feature>
<dbReference type="Pfam" id="PF19528">
    <property type="entry name" value="DUF6056"/>
    <property type="match status" value="1"/>
</dbReference>